<reference evidence="2 3" key="1">
    <citation type="journal article" date="2019" name="Sci. Rep.">
        <title>A high-quality genome of Eragrostis curvula grass provides insights into Poaceae evolution and supports new strategies to enhance forage quality.</title>
        <authorList>
            <person name="Carballo J."/>
            <person name="Santos B.A.C.M."/>
            <person name="Zappacosta D."/>
            <person name="Garbus I."/>
            <person name="Selva J.P."/>
            <person name="Gallo C.A."/>
            <person name="Diaz A."/>
            <person name="Albertini E."/>
            <person name="Caccamo M."/>
            <person name="Echenique V."/>
        </authorList>
    </citation>
    <scope>NUCLEOTIDE SEQUENCE [LARGE SCALE GENOMIC DNA]</scope>
    <source>
        <strain evidence="3">cv. Victoria</strain>
        <tissue evidence="2">Leaf</tissue>
    </source>
</reference>
<dbReference type="EMBL" id="RWGY01000011">
    <property type="protein sequence ID" value="TVU31102.1"/>
    <property type="molecule type" value="Genomic_DNA"/>
</dbReference>
<dbReference type="InterPro" id="IPR045005">
    <property type="entry name" value="BPM1-6"/>
</dbReference>
<protein>
    <submittedName>
        <fullName evidence="2">Uncharacterized protein</fullName>
    </submittedName>
</protein>
<dbReference type="Gramene" id="TVU31102">
    <property type="protein sequence ID" value="TVU31102"/>
    <property type="gene ID" value="EJB05_22772"/>
</dbReference>
<dbReference type="GO" id="GO:0016567">
    <property type="term" value="P:protein ubiquitination"/>
    <property type="evidence" value="ECO:0007669"/>
    <property type="project" value="InterPro"/>
</dbReference>
<sequence>MNSPRLGLDEIGSGSDTIALLTFMYTDDFPEMKEQEESVRAQHLLVAADKCCLERLKLICEDKLCKRIDKDSIVNISILASSITVMGLRRHV</sequence>
<feature type="non-terminal residue" evidence="2">
    <location>
        <position position="1"/>
    </location>
</feature>
<comment type="caution">
    <text evidence="2">The sequence shown here is derived from an EMBL/GenBank/DDBJ whole genome shotgun (WGS) entry which is preliminary data.</text>
</comment>
<dbReference type="Gene3D" id="3.30.710.10">
    <property type="entry name" value="Potassium Channel Kv1.1, Chain A"/>
    <property type="match status" value="1"/>
</dbReference>
<evidence type="ECO:0000313" key="3">
    <source>
        <dbReference type="Proteomes" id="UP000324897"/>
    </source>
</evidence>
<dbReference type="Proteomes" id="UP000324897">
    <property type="component" value="Chromosome 1"/>
</dbReference>
<dbReference type="PANTHER" id="PTHR26379">
    <property type="entry name" value="BTB/POZ AND MATH DOMAIN-CONTAINING PROTEIN 1"/>
    <property type="match status" value="1"/>
</dbReference>
<dbReference type="OrthoDB" id="681301at2759"/>
<organism evidence="2 3">
    <name type="scientific">Eragrostis curvula</name>
    <name type="common">weeping love grass</name>
    <dbReference type="NCBI Taxonomy" id="38414"/>
    <lineage>
        <taxon>Eukaryota</taxon>
        <taxon>Viridiplantae</taxon>
        <taxon>Streptophyta</taxon>
        <taxon>Embryophyta</taxon>
        <taxon>Tracheophyta</taxon>
        <taxon>Spermatophyta</taxon>
        <taxon>Magnoliopsida</taxon>
        <taxon>Liliopsida</taxon>
        <taxon>Poales</taxon>
        <taxon>Poaceae</taxon>
        <taxon>PACMAD clade</taxon>
        <taxon>Chloridoideae</taxon>
        <taxon>Eragrostideae</taxon>
        <taxon>Eragrostidinae</taxon>
        <taxon>Eragrostis</taxon>
    </lineage>
</organism>
<name>A0A5J9V4I7_9POAL</name>
<evidence type="ECO:0000313" key="2">
    <source>
        <dbReference type="EMBL" id="TVU31102.1"/>
    </source>
</evidence>
<dbReference type="PANTHER" id="PTHR26379:SF478">
    <property type="entry name" value="BTB DOMAIN-CONTAINING PROTEIN"/>
    <property type="match status" value="1"/>
</dbReference>
<dbReference type="AlphaFoldDB" id="A0A5J9V4I7"/>
<dbReference type="InterPro" id="IPR011333">
    <property type="entry name" value="SKP1/BTB/POZ_sf"/>
</dbReference>
<keyword evidence="3" id="KW-1185">Reference proteome</keyword>
<comment type="pathway">
    <text evidence="1">Protein modification; protein ubiquitination.</text>
</comment>
<proteinExistence type="predicted"/>
<accession>A0A5J9V4I7</accession>
<dbReference type="SUPFAM" id="SSF54695">
    <property type="entry name" value="POZ domain"/>
    <property type="match status" value="1"/>
</dbReference>
<evidence type="ECO:0000256" key="1">
    <source>
        <dbReference type="ARBA" id="ARBA00004906"/>
    </source>
</evidence>
<gene>
    <name evidence="2" type="ORF">EJB05_22772</name>
</gene>